<dbReference type="AlphaFoldDB" id="A0A1C7P8W8"/>
<protein>
    <recommendedName>
        <fullName evidence="5">Prokaryotic membrane lipoprotein lipid attachment site profile</fullName>
    </recommendedName>
</protein>
<evidence type="ECO:0008006" key="5">
    <source>
        <dbReference type="Google" id="ProtNLM"/>
    </source>
</evidence>
<gene>
    <name evidence="3" type="ORF">PYTT_1836</name>
</gene>
<organism evidence="3 4">
    <name type="scientific">Akkermansia glycaniphila</name>
    <dbReference type="NCBI Taxonomy" id="1679444"/>
    <lineage>
        <taxon>Bacteria</taxon>
        <taxon>Pseudomonadati</taxon>
        <taxon>Verrucomicrobiota</taxon>
        <taxon>Verrucomicrobiia</taxon>
        <taxon>Verrucomicrobiales</taxon>
        <taxon>Akkermansiaceae</taxon>
        <taxon>Akkermansia</taxon>
    </lineage>
</organism>
<feature type="region of interest" description="Disordered" evidence="1">
    <location>
        <begin position="29"/>
        <end position="67"/>
    </location>
</feature>
<accession>A0A1C7P8W8</accession>
<dbReference type="Proteomes" id="UP000176204">
    <property type="component" value="Chromosome I"/>
</dbReference>
<evidence type="ECO:0000256" key="1">
    <source>
        <dbReference type="SAM" id="MobiDB-lite"/>
    </source>
</evidence>
<feature type="signal peptide" evidence="2">
    <location>
        <begin position="1"/>
        <end position="22"/>
    </location>
</feature>
<evidence type="ECO:0000256" key="2">
    <source>
        <dbReference type="SAM" id="SignalP"/>
    </source>
</evidence>
<dbReference type="KEGG" id="agl:PYTT_1836"/>
<proteinExistence type="predicted"/>
<reference evidence="4" key="1">
    <citation type="submission" date="2016-09" db="EMBL/GenBank/DDBJ databases">
        <authorList>
            <person name="Koehorst J."/>
        </authorList>
    </citation>
    <scope>NUCLEOTIDE SEQUENCE [LARGE SCALE GENOMIC DNA]</scope>
</reference>
<keyword evidence="2" id="KW-0732">Signal</keyword>
<evidence type="ECO:0000313" key="3">
    <source>
        <dbReference type="EMBL" id="SEH93375.1"/>
    </source>
</evidence>
<feature type="chain" id="PRO_5014266400" description="Prokaryotic membrane lipoprotein lipid attachment site profile" evidence="2">
    <location>
        <begin position="23"/>
        <end position="67"/>
    </location>
</feature>
<sequence>MKTTFAALIAATGILLCASCQSTPRTVPDNGRVVVEPRGTEGNTKPWNTIQKAEGDAQLGPLSNMRR</sequence>
<dbReference type="EMBL" id="LT629973">
    <property type="protein sequence ID" value="SEH93375.1"/>
    <property type="molecule type" value="Genomic_DNA"/>
</dbReference>
<name>A0A1C7P8W8_9BACT</name>
<dbReference type="STRING" id="1679444.PYTT_1836"/>
<feature type="compositionally biased region" description="Polar residues" evidence="1">
    <location>
        <begin position="41"/>
        <end position="51"/>
    </location>
</feature>
<keyword evidence="4" id="KW-1185">Reference proteome</keyword>
<dbReference type="RefSeq" id="WP_067777803.1">
    <property type="nucleotide sequence ID" value="NZ_JACVVN010000012.1"/>
</dbReference>
<evidence type="ECO:0000313" key="4">
    <source>
        <dbReference type="Proteomes" id="UP000176204"/>
    </source>
</evidence>